<dbReference type="InterPro" id="IPR010603">
    <property type="entry name" value="Znf_CppX_C4"/>
</dbReference>
<dbReference type="GO" id="GO:0008270">
    <property type="term" value="F:zinc ion binding"/>
    <property type="evidence" value="ECO:0007669"/>
    <property type="project" value="UniProtKB-UniRule"/>
</dbReference>
<accession>A0A7W4NKA4</accession>
<evidence type="ECO:0000313" key="4">
    <source>
        <dbReference type="Proteomes" id="UP000589085"/>
    </source>
</evidence>
<evidence type="ECO:0000256" key="1">
    <source>
        <dbReference type="PROSITE-ProRule" id="PRU01250"/>
    </source>
</evidence>
<dbReference type="SMART" id="SM00994">
    <property type="entry name" value="zf-C4_ClpX"/>
    <property type="match status" value="1"/>
</dbReference>
<reference evidence="3 4" key="1">
    <citation type="submission" date="2020-04" db="EMBL/GenBank/DDBJ databases">
        <title>Description of novel Gluconacetobacter.</title>
        <authorList>
            <person name="Sombolestani A."/>
        </authorList>
    </citation>
    <scope>NUCLEOTIDE SEQUENCE [LARGE SCALE GENOMIC DNA]</scope>
    <source>
        <strain evidence="3 4">LMG 19747</strain>
    </source>
</reference>
<evidence type="ECO:0000313" key="3">
    <source>
        <dbReference type="EMBL" id="MBB2159326.1"/>
    </source>
</evidence>
<dbReference type="Proteomes" id="UP000589085">
    <property type="component" value="Unassembled WGS sequence"/>
</dbReference>
<dbReference type="Gene3D" id="6.20.220.10">
    <property type="entry name" value="ClpX chaperone, C4-type zinc finger domain"/>
    <property type="match status" value="1"/>
</dbReference>
<dbReference type="EMBL" id="JABEQJ010000003">
    <property type="protein sequence ID" value="MBB2159326.1"/>
    <property type="molecule type" value="Genomic_DNA"/>
</dbReference>
<feature type="binding site" evidence="1">
    <location>
        <position position="32"/>
    </location>
    <ligand>
        <name>Zn(2+)</name>
        <dbReference type="ChEBI" id="CHEBI:29105"/>
    </ligand>
</feature>
<gene>
    <name evidence="3" type="ORF">HLH48_03900</name>
</gene>
<feature type="binding site" evidence="1">
    <location>
        <position position="7"/>
    </location>
    <ligand>
        <name>Zn(2+)</name>
        <dbReference type="ChEBI" id="CHEBI:29105"/>
    </ligand>
</feature>
<dbReference type="InterPro" id="IPR059188">
    <property type="entry name" value="Znf_CLPX-like"/>
</dbReference>
<feature type="binding site" evidence="1">
    <location>
        <position position="10"/>
    </location>
    <ligand>
        <name>Zn(2+)</name>
        <dbReference type="ChEBI" id="CHEBI:29105"/>
    </ligand>
</feature>
<dbReference type="InterPro" id="IPR038366">
    <property type="entry name" value="Znf_CppX_C4_sf"/>
</dbReference>
<proteinExistence type="inferred from homology"/>
<keyword evidence="1" id="KW-0862">Zinc</keyword>
<feature type="domain" description="ClpX-type ZB" evidence="2">
    <location>
        <begin position="1"/>
        <end position="48"/>
    </location>
</feature>
<comment type="similarity">
    <text evidence="1">Belongs to the ClpX chaperone family.</text>
</comment>
<dbReference type="GO" id="GO:0051082">
    <property type="term" value="F:unfolded protein binding"/>
    <property type="evidence" value="ECO:0007669"/>
    <property type="project" value="UniProtKB-UniRule"/>
</dbReference>
<sequence length="74" mass="8245">MNDVLYCSFCGKPQNEVKKIIAGPKAFICDECVAVCIDVITTARIEEAGKKIAAPFVKMIWWVRAKRSKPEVEG</sequence>
<protein>
    <recommendedName>
        <fullName evidence="2">ClpX-type ZB domain-containing protein</fullName>
    </recommendedName>
</protein>
<dbReference type="Pfam" id="PF06689">
    <property type="entry name" value="zf-C4_ClpX"/>
    <property type="match status" value="1"/>
</dbReference>
<dbReference type="GO" id="GO:0006457">
    <property type="term" value="P:protein folding"/>
    <property type="evidence" value="ECO:0007669"/>
    <property type="project" value="UniProtKB-UniRule"/>
</dbReference>
<keyword evidence="1" id="KW-0479">Metal-binding</keyword>
<organism evidence="3 4">
    <name type="scientific">Gluconacetobacter sacchari</name>
    <dbReference type="NCBI Taxonomy" id="92759"/>
    <lineage>
        <taxon>Bacteria</taxon>
        <taxon>Pseudomonadati</taxon>
        <taxon>Pseudomonadota</taxon>
        <taxon>Alphaproteobacteria</taxon>
        <taxon>Acetobacterales</taxon>
        <taxon>Acetobacteraceae</taxon>
        <taxon>Gluconacetobacter</taxon>
    </lineage>
</organism>
<dbReference type="PROSITE" id="PS51902">
    <property type="entry name" value="CLPX_ZB"/>
    <property type="match status" value="1"/>
</dbReference>
<feature type="binding site" evidence="1">
    <location>
        <position position="29"/>
    </location>
    <ligand>
        <name>Zn(2+)</name>
        <dbReference type="ChEBI" id="CHEBI:29105"/>
    </ligand>
</feature>
<evidence type="ECO:0000259" key="2">
    <source>
        <dbReference type="PROSITE" id="PS51902"/>
    </source>
</evidence>
<name>A0A7W4NKA4_9PROT</name>
<dbReference type="SUPFAM" id="SSF57716">
    <property type="entry name" value="Glucocorticoid receptor-like (DNA-binding domain)"/>
    <property type="match status" value="1"/>
</dbReference>
<dbReference type="AlphaFoldDB" id="A0A7W4NKA4"/>
<keyword evidence="1" id="KW-0143">Chaperone</keyword>
<dbReference type="GO" id="GO:0046983">
    <property type="term" value="F:protein dimerization activity"/>
    <property type="evidence" value="ECO:0007669"/>
    <property type="project" value="UniProtKB-UniRule"/>
</dbReference>
<comment type="caution">
    <text evidence="3">The sequence shown here is derived from an EMBL/GenBank/DDBJ whole genome shotgun (WGS) entry which is preliminary data.</text>
</comment>